<dbReference type="Proteomes" id="UP001054945">
    <property type="component" value="Unassembled WGS sequence"/>
</dbReference>
<proteinExistence type="predicted"/>
<protein>
    <submittedName>
        <fullName evidence="1">Uncharacterized protein</fullName>
    </submittedName>
</protein>
<dbReference type="EMBL" id="BPLR01006712">
    <property type="protein sequence ID" value="GIY11867.1"/>
    <property type="molecule type" value="Genomic_DNA"/>
</dbReference>
<organism evidence="1 2">
    <name type="scientific">Caerostris extrusa</name>
    <name type="common">Bark spider</name>
    <name type="synonym">Caerostris bankana</name>
    <dbReference type="NCBI Taxonomy" id="172846"/>
    <lineage>
        <taxon>Eukaryota</taxon>
        <taxon>Metazoa</taxon>
        <taxon>Ecdysozoa</taxon>
        <taxon>Arthropoda</taxon>
        <taxon>Chelicerata</taxon>
        <taxon>Arachnida</taxon>
        <taxon>Araneae</taxon>
        <taxon>Araneomorphae</taxon>
        <taxon>Entelegynae</taxon>
        <taxon>Araneoidea</taxon>
        <taxon>Araneidae</taxon>
        <taxon>Caerostris</taxon>
    </lineage>
</organism>
<evidence type="ECO:0000313" key="1">
    <source>
        <dbReference type="EMBL" id="GIY11867.1"/>
    </source>
</evidence>
<name>A0AAV4QUR4_CAEEX</name>
<reference evidence="1 2" key="1">
    <citation type="submission" date="2021-06" db="EMBL/GenBank/DDBJ databases">
        <title>Caerostris extrusa draft genome.</title>
        <authorList>
            <person name="Kono N."/>
            <person name="Arakawa K."/>
        </authorList>
    </citation>
    <scope>NUCLEOTIDE SEQUENCE [LARGE SCALE GENOMIC DNA]</scope>
</reference>
<evidence type="ECO:0000313" key="2">
    <source>
        <dbReference type="Proteomes" id="UP001054945"/>
    </source>
</evidence>
<sequence>MDFKFEFWAERNGSICVKLVTLPACPRSIDWNCALSLLFSGGVAPAKKSFSFLDPHNRYYISNIKRNSGMVRL</sequence>
<gene>
    <name evidence="1" type="ORF">CEXT_496171</name>
</gene>
<accession>A0AAV4QUR4</accession>
<comment type="caution">
    <text evidence="1">The sequence shown here is derived from an EMBL/GenBank/DDBJ whole genome shotgun (WGS) entry which is preliminary data.</text>
</comment>
<dbReference type="AlphaFoldDB" id="A0AAV4QUR4"/>
<keyword evidence="2" id="KW-1185">Reference proteome</keyword>